<evidence type="ECO:0008006" key="3">
    <source>
        <dbReference type="Google" id="ProtNLM"/>
    </source>
</evidence>
<name>A0ABR0BG02_PURLI</name>
<sequence>MLDEGRQRLQCACSATFPTSDGLYAHLNEYRDREDYLKNEITKCQSHSKVAPGDFLLADDGNLSSDEDVDAAGDTALANEGVKGRSCPSTGCPRTKPFSKRKELRIHYRKRQFASPALHTFLHALTYSTDVDCSEVCVYCHQVFRLASAYLRHTHKEPCMDMSKSAYMAQRRAMIVTRVDEALDLVETTKKRKQTEADLDAAPVRETPATAMEALSTANRAQDVNQGSFNHASSLPTSITASADLQANSVDDPSSTVEGINMPSGSISVDAMGQATGLNSLDYVAPVNMVINLPPAFHPAWPGWIWNEGDTDLMHEVME</sequence>
<dbReference type="EMBL" id="JAWRVI010000136">
    <property type="protein sequence ID" value="KAK4074926.1"/>
    <property type="molecule type" value="Genomic_DNA"/>
</dbReference>
<protein>
    <recommendedName>
        <fullName evidence="3">C2H2-type domain-containing protein</fullName>
    </recommendedName>
</protein>
<evidence type="ECO:0000313" key="2">
    <source>
        <dbReference type="Proteomes" id="UP001287286"/>
    </source>
</evidence>
<dbReference type="Proteomes" id="UP001287286">
    <property type="component" value="Unassembled WGS sequence"/>
</dbReference>
<keyword evidence="2" id="KW-1185">Reference proteome</keyword>
<reference evidence="1 2" key="1">
    <citation type="journal article" date="2024" name="Microbiol. Resour. Announc.">
        <title>Genome annotations for the ascomycete fungi Trichoderma harzianum, Trichoderma aggressivum, and Purpureocillium lilacinum.</title>
        <authorList>
            <person name="Beijen E.P.W."/>
            <person name="Ohm R.A."/>
        </authorList>
    </citation>
    <scope>NUCLEOTIDE SEQUENCE [LARGE SCALE GENOMIC DNA]</scope>
    <source>
        <strain evidence="1 2">CBS 150709</strain>
    </source>
</reference>
<organism evidence="1 2">
    <name type="scientific">Purpureocillium lilacinum</name>
    <name type="common">Paecilomyces lilacinus</name>
    <dbReference type="NCBI Taxonomy" id="33203"/>
    <lineage>
        <taxon>Eukaryota</taxon>
        <taxon>Fungi</taxon>
        <taxon>Dikarya</taxon>
        <taxon>Ascomycota</taxon>
        <taxon>Pezizomycotina</taxon>
        <taxon>Sordariomycetes</taxon>
        <taxon>Hypocreomycetidae</taxon>
        <taxon>Hypocreales</taxon>
        <taxon>Ophiocordycipitaceae</taxon>
        <taxon>Purpureocillium</taxon>
    </lineage>
</organism>
<accession>A0ABR0BG02</accession>
<proteinExistence type="predicted"/>
<evidence type="ECO:0000313" key="1">
    <source>
        <dbReference type="EMBL" id="KAK4074926.1"/>
    </source>
</evidence>
<gene>
    <name evidence="1" type="ORF">Purlil1_12817</name>
</gene>
<comment type="caution">
    <text evidence="1">The sequence shown here is derived from an EMBL/GenBank/DDBJ whole genome shotgun (WGS) entry which is preliminary data.</text>
</comment>